<dbReference type="Proteomes" id="UP000229730">
    <property type="component" value="Unassembled WGS sequence"/>
</dbReference>
<gene>
    <name evidence="3" type="ORF">CRD36_17825</name>
</gene>
<dbReference type="FunCoup" id="A0A2G4YM87">
    <property type="interactions" value="29"/>
</dbReference>
<keyword evidence="1" id="KW-0472">Membrane</keyword>
<feature type="domain" description="Glycosyltransferase 2-like" evidence="2">
    <location>
        <begin position="167"/>
        <end position="368"/>
    </location>
</feature>
<dbReference type="InterPro" id="IPR001173">
    <property type="entry name" value="Glyco_trans_2-like"/>
</dbReference>
<dbReference type="SUPFAM" id="SSF160246">
    <property type="entry name" value="EspE N-terminal domain-like"/>
    <property type="match status" value="1"/>
</dbReference>
<dbReference type="InterPro" id="IPR029044">
    <property type="entry name" value="Nucleotide-diphossugar_trans"/>
</dbReference>
<sequence length="536" mass="62321">MGGSSMLIVFTSYLFCLKILLIVTAVLILLSNIDDAFIDVYYIFNRIRRRFFFHKRIRSFKARDLMRRPEQNFAIMIPTWCEANVIGDMIRNSCHSYQYEKYHIFVGVYPNDHKTRAAIEQLIPLFPQVHLSLVSHDGPTSKADCLNHIHRDIIDFEHRRHLCFAGFVLHDAEDIVHPLELKLYNHLIPRKDMIQIPVIPLERPWYDLTGGHYQDEFAENHIKELVARESLTGHVPSAGVGTALSRRAMTLLAAPPHIVPFDTDNLTEDYDLSLRLRQYGLNLIFARFPAGRGSIIATREFFPNTMRSVIRQKSRWLMGIAFQGFRRQKWQGSFALKYVLLRDRKGIITAQLSLLAYFILVNILLVWLAEALMPQSYRYPPLVRQGEWLVPLLWANFAFLVNRGLHRIWFTYRTYGLLAGLFSVPRQLWGNILNGVASLRAILLYSTHLIRGTPLVWDKTDHAFPDHTQLKSFRQKLGDLLVHQDYINARDLKNALRHQKKTGMPLGQMLLQNGYITPRQLQDTLRLQDLRHDHPG</sequence>
<feature type="transmembrane region" description="Helical" evidence="1">
    <location>
        <begin position="347"/>
        <end position="368"/>
    </location>
</feature>
<keyword evidence="4" id="KW-1185">Reference proteome</keyword>
<dbReference type="Pfam" id="PF13632">
    <property type="entry name" value="Glyco_trans_2_3"/>
    <property type="match status" value="1"/>
</dbReference>
<dbReference type="InterPro" id="IPR037257">
    <property type="entry name" value="T2SS_E_N_sf"/>
</dbReference>
<dbReference type="SUPFAM" id="SSF53448">
    <property type="entry name" value="Nucleotide-diphospho-sugar transferases"/>
    <property type="match status" value="1"/>
</dbReference>
<evidence type="ECO:0000313" key="3">
    <source>
        <dbReference type="EMBL" id="PHZ83418.1"/>
    </source>
</evidence>
<evidence type="ECO:0000313" key="4">
    <source>
        <dbReference type="Proteomes" id="UP000229730"/>
    </source>
</evidence>
<organism evidence="3 4">
    <name type="scientific">Paremcibacter congregatus</name>
    <dbReference type="NCBI Taxonomy" id="2043170"/>
    <lineage>
        <taxon>Bacteria</taxon>
        <taxon>Pseudomonadati</taxon>
        <taxon>Pseudomonadota</taxon>
        <taxon>Alphaproteobacteria</taxon>
        <taxon>Emcibacterales</taxon>
        <taxon>Emcibacteraceae</taxon>
        <taxon>Paremcibacter</taxon>
    </lineage>
</organism>
<accession>A0A2G4YM87</accession>
<dbReference type="OrthoDB" id="5294733at2"/>
<dbReference type="NCBIfam" id="NF012033">
    <property type="entry name" value="PRK15489.1"/>
    <property type="match status" value="1"/>
</dbReference>
<dbReference type="NCBIfam" id="NF011305">
    <property type="entry name" value="PRK14716.1-3"/>
    <property type="match status" value="1"/>
</dbReference>
<evidence type="ECO:0000259" key="2">
    <source>
        <dbReference type="Pfam" id="PF13632"/>
    </source>
</evidence>
<name>A0A2G4YM87_9PROT</name>
<feature type="transmembrane region" description="Helical" evidence="1">
    <location>
        <begin position="6"/>
        <end position="30"/>
    </location>
</feature>
<keyword evidence="1" id="KW-0812">Transmembrane</keyword>
<dbReference type="EMBL" id="PDEM01000033">
    <property type="protein sequence ID" value="PHZ83418.1"/>
    <property type="molecule type" value="Genomic_DNA"/>
</dbReference>
<dbReference type="AlphaFoldDB" id="A0A2G4YM87"/>
<comment type="caution">
    <text evidence="3">The sequence shown here is derived from an EMBL/GenBank/DDBJ whole genome shotgun (WGS) entry which is preliminary data.</text>
</comment>
<proteinExistence type="predicted"/>
<reference evidence="3 4" key="1">
    <citation type="submission" date="2017-10" db="EMBL/GenBank/DDBJ databases">
        <title>Frigbacter circumglobatus gen. nov. sp. nov., isolated from sediment cultured in situ.</title>
        <authorList>
            <person name="Zhao Z."/>
        </authorList>
    </citation>
    <scope>NUCLEOTIDE SEQUENCE [LARGE SCALE GENOMIC DNA]</scope>
    <source>
        <strain evidence="3 4">ZYL</strain>
    </source>
</reference>
<keyword evidence="1" id="KW-1133">Transmembrane helix</keyword>
<evidence type="ECO:0000256" key="1">
    <source>
        <dbReference type="SAM" id="Phobius"/>
    </source>
</evidence>
<dbReference type="InParanoid" id="A0A2G4YM87"/>
<protein>
    <recommendedName>
        <fullName evidence="2">Glycosyltransferase 2-like domain-containing protein</fullName>
    </recommendedName>
</protein>